<gene>
    <name evidence="1" type="ORF">GE061_008204</name>
</gene>
<organism evidence="1 2">
    <name type="scientific">Apolygus lucorum</name>
    <name type="common">Small green plant bug</name>
    <name type="synonym">Lygocoris lucorum</name>
    <dbReference type="NCBI Taxonomy" id="248454"/>
    <lineage>
        <taxon>Eukaryota</taxon>
        <taxon>Metazoa</taxon>
        <taxon>Ecdysozoa</taxon>
        <taxon>Arthropoda</taxon>
        <taxon>Hexapoda</taxon>
        <taxon>Insecta</taxon>
        <taxon>Pterygota</taxon>
        <taxon>Neoptera</taxon>
        <taxon>Paraneoptera</taxon>
        <taxon>Hemiptera</taxon>
        <taxon>Heteroptera</taxon>
        <taxon>Panheteroptera</taxon>
        <taxon>Cimicomorpha</taxon>
        <taxon>Miridae</taxon>
        <taxon>Mirini</taxon>
        <taxon>Apolygus</taxon>
    </lineage>
</organism>
<proteinExistence type="predicted"/>
<evidence type="ECO:0000313" key="1">
    <source>
        <dbReference type="EMBL" id="KAF6198456.1"/>
    </source>
</evidence>
<dbReference type="EMBL" id="WIXP02000016">
    <property type="protein sequence ID" value="KAF6198456.1"/>
    <property type="molecule type" value="Genomic_DNA"/>
</dbReference>
<protein>
    <submittedName>
        <fullName evidence="1">Uncharacterized protein</fullName>
    </submittedName>
</protein>
<dbReference type="AlphaFoldDB" id="A0A8S9WRM7"/>
<accession>A0A8S9WRM7</accession>
<reference evidence="1" key="1">
    <citation type="journal article" date="2021" name="Mol. Ecol. Resour.">
        <title>Apolygus lucorum genome provides insights into omnivorousness and mesophyll feeding.</title>
        <authorList>
            <person name="Liu Y."/>
            <person name="Liu H."/>
            <person name="Wang H."/>
            <person name="Huang T."/>
            <person name="Liu B."/>
            <person name="Yang B."/>
            <person name="Yin L."/>
            <person name="Li B."/>
            <person name="Zhang Y."/>
            <person name="Zhang S."/>
            <person name="Jiang F."/>
            <person name="Zhang X."/>
            <person name="Ren Y."/>
            <person name="Wang B."/>
            <person name="Wang S."/>
            <person name="Lu Y."/>
            <person name="Wu K."/>
            <person name="Fan W."/>
            <person name="Wang G."/>
        </authorList>
    </citation>
    <scope>NUCLEOTIDE SEQUENCE</scope>
    <source>
        <strain evidence="1">12Hb</strain>
    </source>
</reference>
<feature type="non-terminal residue" evidence="1">
    <location>
        <position position="36"/>
    </location>
</feature>
<keyword evidence="2" id="KW-1185">Reference proteome</keyword>
<comment type="caution">
    <text evidence="1">The sequence shown here is derived from an EMBL/GenBank/DDBJ whole genome shotgun (WGS) entry which is preliminary data.</text>
</comment>
<dbReference type="Proteomes" id="UP000466442">
    <property type="component" value="Linkage Group LG16"/>
</dbReference>
<evidence type="ECO:0000313" key="2">
    <source>
        <dbReference type="Proteomes" id="UP000466442"/>
    </source>
</evidence>
<sequence>YIAVVTAEPAIRVERAKQQPENGTTWWGSLAIITGG</sequence>
<name>A0A8S9WRM7_APOLU</name>